<organism evidence="3 4">
    <name type="scientific">Methylobacterium aquaticum</name>
    <dbReference type="NCBI Taxonomy" id="270351"/>
    <lineage>
        <taxon>Bacteria</taxon>
        <taxon>Pseudomonadati</taxon>
        <taxon>Pseudomonadota</taxon>
        <taxon>Alphaproteobacteria</taxon>
        <taxon>Hyphomicrobiales</taxon>
        <taxon>Methylobacteriaceae</taxon>
        <taxon>Methylobacterium</taxon>
    </lineage>
</organism>
<keyword evidence="2" id="KW-0479">Metal-binding</keyword>
<accession>A0A0J6S120</accession>
<evidence type="ECO:0000256" key="2">
    <source>
        <dbReference type="PIRSR" id="PIRSR015853-2"/>
    </source>
</evidence>
<keyword evidence="2" id="KW-0862">Zinc</keyword>
<dbReference type="Pfam" id="PF04951">
    <property type="entry name" value="Peptidase_M55"/>
    <property type="match status" value="1"/>
</dbReference>
<dbReference type="InterPro" id="IPR036177">
    <property type="entry name" value="Peptidase_M55_sf"/>
</dbReference>
<dbReference type="SUPFAM" id="SSF63992">
    <property type="entry name" value="Dipeptide transport protein"/>
    <property type="match status" value="1"/>
</dbReference>
<dbReference type="RefSeq" id="WP_048467718.1">
    <property type="nucleotide sequence ID" value="NZ_LABX01000329.1"/>
</dbReference>
<evidence type="ECO:0000313" key="4">
    <source>
        <dbReference type="Proteomes" id="UP000035929"/>
    </source>
</evidence>
<proteinExistence type="predicted"/>
<keyword evidence="3" id="KW-0031">Aminopeptidase</keyword>
<dbReference type="PATRIC" id="fig|270351.6.peg.4932"/>
<dbReference type="PIRSF" id="PIRSF015853">
    <property type="entry name" value="Pep_DppA"/>
    <property type="match status" value="1"/>
</dbReference>
<name>A0A0J6S120_9HYPH</name>
<keyword evidence="3" id="KW-0378">Hydrolase</keyword>
<feature type="binding site" evidence="2">
    <location>
        <position position="134"/>
    </location>
    <ligand>
        <name>Zn(2+)</name>
        <dbReference type="ChEBI" id="CHEBI:29105"/>
        <label>2</label>
    </ligand>
</feature>
<comment type="caution">
    <text evidence="3">The sequence shown here is derived from an EMBL/GenBank/DDBJ whole genome shotgun (WGS) entry which is preliminary data.</text>
</comment>
<dbReference type="CDD" id="cd08663">
    <property type="entry name" value="DAP_dppA_1"/>
    <property type="match status" value="1"/>
</dbReference>
<dbReference type="AlphaFoldDB" id="A0A0J6S120"/>
<evidence type="ECO:0000256" key="1">
    <source>
        <dbReference type="PIRSR" id="PIRSR015853-1"/>
    </source>
</evidence>
<dbReference type="Proteomes" id="UP000035929">
    <property type="component" value="Unassembled WGS sequence"/>
</dbReference>
<dbReference type="GO" id="GO:0046872">
    <property type="term" value="F:metal ion binding"/>
    <property type="evidence" value="ECO:0007669"/>
    <property type="project" value="UniProtKB-KW"/>
</dbReference>
<feature type="binding site" evidence="2">
    <location>
        <position position="60"/>
    </location>
    <ligand>
        <name>Zn(2+)</name>
        <dbReference type="ChEBI" id="CHEBI:29105"/>
        <label>2</label>
    </ligand>
</feature>
<dbReference type="InterPro" id="IPR027476">
    <property type="entry name" value="DppA_N"/>
</dbReference>
<sequence>MKVLISTDIEGVAGVIHPDQTRRGGPDYERARLWMVQEANAAITGAFAAGADRVYVNDSHGNFRNMPADRLDPRAHAIQGKPRHLGMMAGVDLGIDAVCLIGYHSRAHGRGILAHTINGFAFASIAIQGQELGEAGIYGALAGEFGVPVAMASGDDVFIAENRALFPDTVFVETKQATGCHSGISLSPEASCAAIRAGVAAALTRPRPAPFRLPAPLTVEIRAQNPALADLFGQWPSLHRREGSTLQFEAGSVAEAVRVINSLSAMSSFLRSAVG</sequence>
<keyword evidence="3" id="KW-0645">Protease</keyword>
<dbReference type="InterPro" id="IPR007035">
    <property type="entry name" value="Peptidase_M55"/>
</dbReference>
<protein>
    <submittedName>
        <fullName evidence="3">D-aminopeptidase</fullName>
    </submittedName>
</protein>
<feature type="binding site" evidence="2">
    <location>
        <position position="8"/>
    </location>
    <ligand>
        <name>Zn(2+)</name>
        <dbReference type="ChEBI" id="CHEBI:29105"/>
        <label>2</label>
    </ligand>
</feature>
<dbReference type="Gene3D" id="3.30.1360.130">
    <property type="entry name" value="Dipeptide transport protein"/>
    <property type="match status" value="1"/>
</dbReference>
<dbReference type="Gene3D" id="3.40.50.10780">
    <property type="entry name" value="Dipeptide transport protein"/>
    <property type="match status" value="1"/>
</dbReference>
<gene>
    <name evidence="3" type="ORF">VP06_31335</name>
</gene>
<dbReference type="OrthoDB" id="9785420at2"/>
<dbReference type="GO" id="GO:0004177">
    <property type="term" value="F:aminopeptidase activity"/>
    <property type="evidence" value="ECO:0007669"/>
    <property type="project" value="UniProtKB-KW"/>
</dbReference>
<dbReference type="EMBL" id="LABX01000329">
    <property type="protein sequence ID" value="KMO27233.1"/>
    <property type="molecule type" value="Genomic_DNA"/>
</dbReference>
<evidence type="ECO:0000313" key="3">
    <source>
        <dbReference type="EMBL" id="KMO27233.1"/>
    </source>
</evidence>
<reference evidence="3 4" key="1">
    <citation type="submission" date="2015-03" db="EMBL/GenBank/DDBJ databases">
        <title>Genome sequencing of Methylobacterium aquaticum DSM16371 type strain.</title>
        <authorList>
            <person name="Chaudhry V."/>
            <person name="Patil P.B."/>
        </authorList>
    </citation>
    <scope>NUCLEOTIDE SEQUENCE [LARGE SCALE GENOMIC DNA]</scope>
    <source>
        <strain evidence="3 4">DSM 16371</strain>
    </source>
</reference>
<feature type="binding site" evidence="2">
    <location>
        <position position="8"/>
    </location>
    <ligand>
        <name>Zn(2+)</name>
        <dbReference type="ChEBI" id="CHEBI:29105"/>
        <label>1</label>
    </ligand>
</feature>
<feature type="binding site" evidence="2">
    <location>
        <position position="104"/>
    </location>
    <ligand>
        <name>Zn(2+)</name>
        <dbReference type="ChEBI" id="CHEBI:29105"/>
        <label>2</label>
    </ligand>
</feature>
<feature type="binding site" evidence="2">
    <location>
        <position position="10"/>
    </location>
    <ligand>
        <name>Zn(2+)</name>
        <dbReference type="ChEBI" id="CHEBI:29105"/>
        <label>1</label>
    </ligand>
</feature>
<feature type="active site" description="Nucleophile" evidence="1">
    <location>
        <position position="115"/>
    </location>
</feature>